<evidence type="ECO:0000256" key="1">
    <source>
        <dbReference type="SAM" id="Coils"/>
    </source>
</evidence>
<organism evidence="2">
    <name type="scientific">uncultured Caudovirales phage</name>
    <dbReference type="NCBI Taxonomy" id="2100421"/>
    <lineage>
        <taxon>Viruses</taxon>
        <taxon>Duplodnaviria</taxon>
        <taxon>Heunggongvirae</taxon>
        <taxon>Uroviricota</taxon>
        <taxon>Caudoviricetes</taxon>
        <taxon>Peduoviridae</taxon>
        <taxon>Maltschvirus</taxon>
        <taxon>Maltschvirus maltsch</taxon>
    </lineage>
</organism>
<feature type="non-terminal residue" evidence="2">
    <location>
        <position position="46"/>
    </location>
</feature>
<evidence type="ECO:0000313" key="2">
    <source>
        <dbReference type="EMBL" id="CAB4141770.1"/>
    </source>
</evidence>
<dbReference type="EMBL" id="LR796396">
    <property type="protein sequence ID" value="CAB4141770.1"/>
    <property type="molecule type" value="Genomic_DNA"/>
</dbReference>
<protein>
    <submittedName>
        <fullName evidence="2">Uncharacterized protein</fullName>
    </submittedName>
</protein>
<name>A0A6J5M995_9CAUD</name>
<reference evidence="2" key="1">
    <citation type="submission" date="2020-04" db="EMBL/GenBank/DDBJ databases">
        <authorList>
            <person name="Chiriac C."/>
            <person name="Salcher M."/>
            <person name="Ghai R."/>
            <person name="Kavagutti S V."/>
        </authorList>
    </citation>
    <scope>NUCLEOTIDE SEQUENCE</scope>
</reference>
<accession>A0A6J5M995</accession>
<sequence length="46" mass="5118">MENLINEMAENLKGFQANAEAQIKEVSAQVTVVKDELQKQIDSQLA</sequence>
<gene>
    <name evidence="2" type="ORF">UFOVP426_51</name>
</gene>
<feature type="coiled-coil region" evidence="1">
    <location>
        <begin position="5"/>
        <end position="36"/>
    </location>
</feature>
<keyword evidence="1" id="KW-0175">Coiled coil</keyword>
<proteinExistence type="predicted"/>